<comment type="caution">
    <text evidence="3">The sequence shown here is derived from an EMBL/GenBank/DDBJ whole genome shotgun (WGS) entry which is preliminary data.</text>
</comment>
<dbReference type="Pfam" id="PF17116">
    <property type="entry name" value="T9SS_plug_1st"/>
    <property type="match status" value="1"/>
</dbReference>
<dbReference type="InterPro" id="IPR031345">
    <property type="entry name" value="T9SS_Plug_N"/>
</dbReference>
<accession>A0ABV7Z112</accession>
<evidence type="ECO:0000259" key="2">
    <source>
        <dbReference type="Pfam" id="PF17116"/>
    </source>
</evidence>
<feature type="signal peptide" evidence="1">
    <location>
        <begin position="1"/>
        <end position="20"/>
    </location>
</feature>
<keyword evidence="4" id="KW-1185">Reference proteome</keyword>
<dbReference type="EMBL" id="JBHRYQ010000001">
    <property type="protein sequence ID" value="MFC3813149.1"/>
    <property type="molecule type" value="Genomic_DNA"/>
</dbReference>
<feature type="domain" description="Type 9 secretion system plug protein N-terminal" evidence="2">
    <location>
        <begin position="33"/>
        <end position="159"/>
    </location>
</feature>
<evidence type="ECO:0000256" key="1">
    <source>
        <dbReference type="SAM" id="SignalP"/>
    </source>
</evidence>
<feature type="chain" id="PRO_5047303158" evidence="1">
    <location>
        <begin position="21"/>
        <end position="425"/>
    </location>
</feature>
<reference evidence="4" key="1">
    <citation type="journal article" date="2019" name="Int. J. Syst. Evol. Microbiol.">
        <title>The Global Catalogue of Microorganisms (GCM) 10K type strain sequencing project: providing services to taxonomists for standard genome sequencing and annotation.</title>
        <authorList>
            <consortium name="The Broad Institute Genomics Platform"/>
            <consortium name="The Broad Institute Genome Sequencing Center for Infectious Disease"/>
            <person name="Wu L."/>
            <person name="Ma J."/>
        </authorList>
    </citation>
    <scope>NUCLEOTIDE SEQUENCE [LARGE SCALE GENOMIC DNA]</scope>
    <source>
        <strain evidence="4">CECT 7956</strain>
    </source>
</reference>
<keyword evidence="1" id="KW-0732">Signal</keyword>
<dbReference type="Gene3D" id="2.60.40.10">
    <property type="entry name" value="Immunoglobulins"/>
    <property type="match status" value="1"/>
</dbReference>
<dbReference type="SUPFAM" id="SSF81296">
    <property type="entry name" value="E set domains"/>
    <property type="match status" value="1"/>
</dbReference>
<name>A0ABV7Z112_9BACT</name>
<evidence type="ECO:0000313" key="4">
    <source>
        <dbReference type="Proteomes" id="UP001595616"/>
    </source>
</evidence>
<dbReference type="RefSeq" id="WP_379840054.1">
    <property type="nucleotide sequence ID" value="NZ_JBHRYQ010000001.1"/>
</dbReference>
<organism evidence="3 4">
    <name type="scientific">Lacihabitans lacunae</name>
    <dbReference type="NCBI Taxonomy" id="1028214"/>
    <lineage>
        <taxon>Bacteria</taxon>
        <taxon>Pseudomonadati</taxon>
        <taxon>Bacteroidota</taxon>
        <taxon>Cytophagia</taxon>
        <taxon>Cytophagales</taxon>
        <taxon>Leadbetterellaceae</taxon>
        <taxon>Lacihabitans</taxon>
    </lineage>
</organism>
<dbReference type="InterPro" id="IPR014756">
    <property type="entry name" value="Ig_E-set"/>
</dbReference>
<proteinExistence type="predicted"/>
<dbReference type="InterPro" id="IPR013783">
    <property type="entry name" value="Ig-like_fold"/>
</dbReference>
<sequence>MFKKAFVFLWLLAIPFIGTAQKNLVENISNEDIKTVLLYPYGPNQDFAKRYLNPPVLNLASNQSLFLEFDDLRANYTQYRVKIIHCEIDGTQSNISEMDYLKEFNEFIINNYQVSRNTKVQYYHYIFKLPNLFRSGLYKIAVFEEYTSGTPVIEKYFEVLDAKVKVNASINPAQDPQKWQTDHQINLKLDFGPYTIYNPQEELLVYVKQNFRNDRIFELNNKRLFAAGNNVLSYRFFENENLIPAGNEFRYCDVSSNFSKGDNVSEIKRGETDKLRLIPQRPRNKKAYLNAYDNDGGFIINNYDNQEYELGSDYMEVSFVADKPRLDENEKISVVGKFNNWDKNDGQMSINPNTGFYEKTYLIKQGIYDFEFELQNSTSATNPNQFEGDFSETNNSYEIFIYHKSPRARSTELIGYQRLNSFSNK</sequence>
<gene>
    <name evidence="3" type="ORF">ACFOOI_20960</name>
</gene>
<dbReference type="Proteomes" id="UP001595616">
    <property type="component" value="Unassembled WGS sequence"/>
</dbReference>
<protein>
    <submittedName>
        <fullName evidence="3">Type IX secretion system plug protein domain-containing protein</fullName>
    </submittedName>
</protein>
<evidence type="ECO:0000313" key="3">
    <source>
        <dbReference type="EMBL" id="MFC3813149.1"/>
    </source>
</evidence>